<keyword evidence="1" id="KW-0732">Signal</keyword>
<evidence type="ECO:0000313" key="2">
    <source>
        <dbReference type="EMBL" id="NHF61600.1"/>
    </source>
</evidence>
<dbReference type="Proteomes" id="UP000707206">
    <property type="component" value="Unassembled WGS sequence"/>
</dbReference>
<dbReference type="EMBL" id="VIKU02000011">
    <property type="protein sequence ID" value="NHF61600.1"/>
    <property type="molecule type" value="Genomic_DNA"/>
</dbReference>
<protein>
    <submittedName>
        <fullName evidence="2">Uncharacterized protein</fullName>
    </submittedName>
</protein>
<proteinExistence type="predicted"/>
<feature type="signal peptide" evidence="1">
    <location>
        <begin position="1"/>
        <end position="18"/>
    </location>
</feature>
<dbReference type="RefSeq" id="WP_152576096.1">
    <property type="nucleotide sequence ID" value="NZ_VIKU02000011.1"/>
</dbReference>
<dbReference type="InterPro" id="IPR001611">
    <property type="entry name" value="Leu-rich_rpt"/>
</dbReference>
<name>A0A967AYT6_9FLAO</name>
<sequence>MKKIIVVLVFLTTGFAFSQTTVTLEDQCNCEVLSGPDVTAAGMTTPAGADTGDIYVNTNTGTIYFWDGNSWELTSTDSQQVLDFSYDTVTRGLTLELENGGPPITVTLPAETLTSLTLNGNNLEYIDENNGTNIIPLNVGNLALGADGNSLDYTNEAGLLTNIPLNVGTLVFNPATRDITYTDETGTPTVITLPAETLTTLSLNGNRLEYLDEDNLLNIIPLNTGSLALGADGNSLDYTDEENNTVNIPLNVGTLAFDP</sequence>
<dbReference type="AlphaFoldDB" id="A0A967AYT6"/>
<reference evidence="2" key="2">
    <citation type="submission" date="2020-03" db="EMBL/GenBank/DDBJ databases">
        <title>Flavobacteriaceae bacterium strain TP-CH-4, a member of the family Flavobacteriaceae isolated from a deep-sea seamount.</title>
        <authorList>
            <person name="Zhang D.-C."/>
        </authorList>
    </citation>
    <scope>NUCLEOTIDE SEQUENCE</scope>
    <source>
        <strain evidence="2">TP-CH-4</strain>
    </source>
</reference>
<feature type="non-terminal residue" evidence="2">
    <location>
        <position position="259"/>
    </location>
</feature>
<feature type="chain" id="PRO_5036983382" evidence="1">
    <location>
        <begin position="19"/>
        <end position="259"/>
    </location>
</feature>
<organism evidence="2 3">
    <name type="scientific">Pelagihabitans pacificus</name>
    <dbReference type="NCBI Taxonomy" id="2696054"/>
    <lineage>
        <taxon>Bacteria</taxon>
        <taxon>Pseudomonadati</taxon>
        <taxon>Bacteroidota</taxon>
        <taxon>Flavobacteriia</taxon>
        <taxon>Flavobacteriales</taxon>
        <taxon>Flavobacteriaceae</taxon>
        <taxon>Pelagihabitans</taxon>
    </lineage>
</organism>
<evidence type="ECO:0000256" key="1">
    <source>
        <dbReference type="SAM" id="SignalP"/>
    </source>
</evidence>
<dbReference type="InterPro" id="IPR011045">
    <property type="entry name" value="N2O_reductase_N"/>
</dbReference>
<accession>A0A967AYT6</accession>
<dbReference type="PROSITE" id="PS51450">
    <property type="entry name" value="LRR"/>
    <property type="match status" value="1"/>
</dbReference>
<gene>
    <name evidence="2" type="ORF">FK220_019765</name>
</gene>
<reference evidence="2" key="1">
    <citation type="submission" date="2019-07" db="EMBL/GenBank/DDBJ databases">
        <authorList>
            <person name="De-Chao Zhang Q."/>
        </authorList>
    </citation>
    <scope>NUCLEOTIDE SEQUENCE</scope>
    <source>
        <strain evidence="2">TP-CH-4</strain>
    </source>
</reference>
<comment type="caution">
    <text evidence="2">The sequence shown here is derived from an EMBL/GenBank/DDBJ whole genome shotgun (WGS) entry which is preliminary data.</text>
</comment>
<keyword evidence="3" id="KW-1185">Reference proteome</keyword>
<dbReference type="SUPFAM" id="SSF50974">
    <property type="entry name" value="Nitrous oxide reductase, N-terminal domain"/>
    <property type="match status" value="1"/>
</dbReference>
<evidence type="ECO:0000313" key="3">
    <source>
        <dbReference type="Proteomes" id="UP000707206"/>
    </source>
</evidence>